<gene>
    <name evidence="2" type="ORF">FWK35_00027194</name>
</gene>
<name>A0A6G0YCZ3_APHCR</name>
<evidence type="ECO:0000256" key="1">
    <source>
        <dbReference type="SAM" id="Phobius"/>
    </source>
</evidence>
<reference evidence="2 3" key="1">
    <citation type="submission" date="2019-08" db="EMBL/GenBank/DDBJ databases">
        <title>Whole genome of Aphis craccivora.</title>
        <authorList>
            <person name="Voronova N.V."/>
            <person name="Shulinski R.S."/>
            <person name="Bandarenka Y.V."/>
            <person name="Zhorov D.G."/>
            <person name="Warner D."/>
        </authorList>
    </citation>
    <scope>NUCLEOTIDE SEQUENCE [LARGE SCALE GENOMIC DNA]</scope>
    <source>
        <strain evidence="2">180601</strain>
        <tissue evidence="2">Whole Body</tissue>
    </source>
</reference>
<comment type="caution">
    <text evidence="2">The sequence shown here is derived from an EMBL/GenBank/DDBJ whole genome shotgun (WGS) entry which is preliminary data.</text>
</comment>
<dbReference type="OrthoDB" id="10478649at2759"/>
<proteinExistence type="predicted"/>
<keyword evidence="1" id="KW-0812">Transmembrane</keyword>
<keyword evidence="1" id="KW-0472">Membrane</keyword>
<dbReference type="Proteomes" id="UP000478052">
    <property type="component" value="Unassembled WGS sequence"/>
</dbReference>
<keyword evidence="1" id="KW-1133">Transmembrane helix</keyword>
<feature type="transmembrane region" description="Helical" evidence="1">
    <location>
        <begin position="127"/>
        <end position="147"/>
    </location>
</feature>
<evidence type="ECO:0000313" key="2">
    <source>
        <dbReference type="EMBL" id="KAF0753349.1"/>
    </source>
</evidence>
<accession>A0A6G0YCZ3</accession>
<keyword evidence="3" id="KW-1185">Reference proteome</keyword>
<dbReference type="AlphaFoldDB" id="A0A6G0YCZ3"/>
<dbReference type="EMBL" id="VUJU01004757">
    <property type="protein sequence ID" value="KAF0753349.1"/>
    <property type="molecule type" value="Genomic_DNA"/>
</dbReference>
<protein>
    <submittedName>
        <fullName evidence="2">Uncharacterized protein</fullName>
    </submittedName>
</protein>
<evidence type="ECO:0000313" key="3">
    <source>
        <dbReference type="Proteomes" id="UP000478052"/>
    </source>
</evidence>
<organism evidence="2 3">
    <name type="scientific">Aphis craccivora</name>
    <name type="common">Cowpea aphid</name>
    <dbReference type="NCBI Taxonomy" id="307492"/>
    <lineage>
        <taxon>Eukaryota</taxon>
        <taxon>Metazoa</taxon>
        <taxon>Ecdysozoa</taxon>
        <taxon>Arthropoda</taxon>
        <taxon>Hexapoda</taxon>
        <taxon>Insecta</taxon>
        <taxon>Pterygota</taxon>
        <taxon>Neoptera</taxon>
        <taxon>Paraneoptera</taxon>
        <taxon>Hemiptera</taxon>
        <taxon>Sternorrhyncha</taxon>
        <taxon>Aphidomorpha</taxon>
        <taxon>Aphidoidea</taxon>
        <taxon>Aphididae</taxon>
        <taxon>Aphidini</taxon>
        <taxon>Aphis</taxon>
        <taxon>Aphis</taxon>
    </lineage>
</organism>
<sequence length="156" mass="18186">MMFNLAMVISTHIIRKIRTKQQILKKHSPGFTEISSSANRKFIWYYVKNIKNIQNYFEFFNSIKYELVELLKSLASKHPRIKFNKIAGSYTSARAIFSETGVRKIVEEGIIKLMAEQDEYFSKGSGFLLNLGTSLYCLPSIIGMLIYHNEFINKWK</sequence>